<dbReference type="InterPro" id="IPR025427">
    <property type="entry name" value="DUF4160"/>
</dbReference>
<evidence type="ECO:0000313" key="1">
    <source>
        <dbReference type="EMBL" id="QQP92176.1"/>
    </source>
</evidence>
<name>A0ABX7BGH4_9PROT</name>
<accession>A0ABX7BGH4</accession>
<evidence type="ECO:0000313" key="2">
    <source>
        <dbReference type="Proteomes" id="UP000595197"/>
    </source>
</evidence>
<dbReference type="EMBL" id="CP067420">
    <property type="protein sequence ID" value="QQP92176.1"/>
    <property type="molecule type" value="Genomic_DNA"/>
</dbReference>
<proteinExistence type="predicted"/>
<dbReference type="Pfam" id="PF13711">
    <property type="entry name" value="DUF4160"/>
    <property type="match status" value="1"/>
</dbReference>
<dbReference type="Proteomes" id="UP000595197">
    <property type="component" value="Chromosome"/>
</dbReference>
<keyword evidence="2" id="KW-1185">Reference proteome</keyword>
<reference evidence="1" key="1">
    <citation type="submission" date="2021-02" db="EMBL/GenBank/DDBJ databases">
        <title>Skermanella TT6 skin isolate.</title>
        <authorList>
            <person name="Lee K."/>
            <person name="Ganzorig M."/>
        </authorList>
    </citation>
    <scope>NUCLEOTIDE SEQUENCE</scope>
    <source>
        <strain evidence="1">TT6</strain>
    </source>
</reference>
<dbReference type="RefSeq" id="WP_201080825.1">
    <property type="nucleotide sequence ID" value="NZ_CP067420.1"/>
</dbReference>
<protein>
    <submittedName>
        <fullName evidence="1">DUF4160 domain-containing protein</fullName>
    </submittedName>
</protein>
<gene>
    <name evidence="1" type="ORF">IGS68_13655</name>
</gene>
<sequence>MFWMLPMRMGQVGNVVVRVYPDDIRKHKRPHFHAVGPDDNIVVGLPLLDIIEGSIAPRDKDRVLSWAAENLERLINTWNREDPTIPVKMP</sequence>
<organism evidence="1 2">
    <name type="scientific">Skermanella cutis</name>
    <dbReference type="NCBI Taxonomy" id="2775420"/>
    <lineage>
        <taxon>Bacteria</taxon>
        <taxon>Pseudomonadati</taxon>
        <taxon>Pseudomonadota</taxon>
        <taxon>Alphaproteobacteria</taxon>
        <taxon>Rhodospirillales</taxon>
        <taxon>Azospirillaceae</taxon>
        <taxon>Skermanella</taxon>
    </lineage>
</organism>